<proteinExistence type="predicted"/>
<dbReference type="AlphaFoldDB" id="X6LHE1"/>
<feature type="compositionally biased region" description="Polar residues" evidence="1">
    <location>
        <begin position="53"/>
        <end position="62"/>
    </location>
</feature>
<name>X6LHE1_RETFI</name>
<evidence type="ECO:0000256" key="1">
    <source>
        <dbReference type="SAM" id="MobiDB-lite"/>
    </source>
</evidence>
<organism evidence="2 3">
    <name type="scientific">Reticulomyxa filosa</name>
    <dbReference type="NCBI Taxonomy" id="46433"/>
    <lineage>
        <taxon>Eukaryota</taxon>
        <taxon>Sar</taxon>
        <taxon>Rhizaria</taxon>
        <taxon>Retaria</taxon>
        <taxon>Foraminifera</taxon>
        <taxon>Monothalamids</taxon>
        <taxon>Reticulomyxidae</taxon>
        <taxon>Reticulomyxa</taxon>
    </lineage>
</organism>
<evidence type="ECO:0000313" key="3">
    <source>
        <dbReference type="Proteomes" id="UP000023152"/>
    </source>
</evidence>
<evidence type="ECO:0000313" key="2">
    <source>
        <dbReference type="EMBL" id="ETO01014.1"/>
    </source>
</evidence>
<comment type="caution">
    <text evidence="2">The sequence shown here is derived from an EMBL/GenBank/DDBJ whole genome shotgun (WGS) entry which is preliminary data.</text>
</comment>
<protein>
    <submittedName>
        <fullName evidence="2">Uncharacterized protein</fullName>
    </submittedName>
</protein>
<feature type="region of interest" description="Disordered" evidence="1">
    <location>
        <begin position="40"/>
        <end position="89"/>
    </location>
</feature>
<dbReference type="EMBL" id="ASPP01039456">
    <property type="protein sequence ID" value="ETO01014.1"/>
    <property type="molecule type" value="Genomic_DNA"/>
</dbReference>
<dbReference type="Proteomes" id="UP000023152">
    <property type="component" value="Unassembled WGS sequence"/>
</dbReference>
<sequence length="108" mass="12752">MLRHNTEHYWQTTIQHLSKQLLNDFQGRDPEFFDKIVEGVSDNLPRNEEKMMTDTSNETGQQDDNNDDNNIHSLQTNVLSPKTITHDTQEKRLQNWEIVRNMANQLSK</sequence>
<accession>X6LHE1</accession>
<feature type="compositionally biased region" description="Polar residues" evidence="1">
    <location>
        <begin position="71"/>
        <end position="83"/>
    </location>
</feature>
<keyword evidence="3" id="KW-1185">Reference proteome</keyword>
<reference evidence="2 3" key="1">
    <citation type="journal article" date="2013" name="Curr. Biol.">
        <title>The Genome of the Foraminiferan Reticulomyxa filosa.</title>
        <authorList>
            <person name="Glockner G."/>
            <person name="Hulsmann N."/>
            <person name="Schleicher M."/>
            <person name="Noegel A.A."/>
            <person name="Eichinger L."/>
            <person name="Gallinger C."/>
            <person name="Pawlowski J."/>
            <person name="Sierra R."/>
            <person name="Euteneuer U."/>
            <person name="Pillet L."/>
            <person name="Moustafa A."/>
            <person name="Platzer M."/>
            <person name="Groth M."/>
            <person name="Szafranski K."/>
            <person name="Schliwa M."/>
        </authorList>
    </citation>
    <scope>NUCLEOTIDE SEQUENCE [LARGE SCALE GENOMIC DNA]</scope>
</reference>
<gene>
    <name evidence="2" type="ORF">RFI_36427</name>
</gene>